<evidence type="ECO:0000256" key="3">
    <source>
        <dbReference type="ARBA" id="ARBA00022679"/>
    </source>
</evidence>
<evidence type="ECO:0000313" key="7">
    <source>
        <dbReference type="Proteomes" id="UP000001035"/>
    </source>
</evidence>
<dbReference type="InterPro" id="IPR004358">
    <property type="entry name" value="Sig_transdc_His_kin-like_C"/>
</dbReference>
<dbReference type="SMART" id="SM00387">
    <property type="entry name" value="HATPase_c"/>
    <property type="match status" value="1"/>
</dbReference>
<dbReference type="SUPFAM" id="SSF55785">
    <property type="entry name" value="PYP-like sensor domain (PAS domain)"/>
    <property type="match status" value="1"/>
</dbReference>
<evidence type="ECO:0000256" key="4">
    <source>
        <dbReference type="ARBA" id="ARBA00022777"/>
    </source>
</evidence>
<dbReference type="EMBL" id="AM747722">
    <property type="protein sequence ID" value="CAR57003.1"/>
    <property type="molecule type" value="Genomic_DNA"/>
</dbReference>
<keyword evidence="4" id="KW-0418">Kinase</keyword>
<dbReference type="PANTHER" id="PTHR43047:SF72">
    <property type="entry name" value="OSMOSENSING HISTIDINE PROTEIN KINASE SLN1"/>
    <property type="match status" value="1"/>
</dbReference>
<gene>
    <name evidence="6" type="ORF">BCAS0070</name>
</gene>
<dbReference type="SUPFAM" id="SSF55874">
    <property type="entry name" value="ATPase domain of HSP90 chaperone/DNA topoisomerase II/histidine kinase"/>
    <property type="match status" value="1"/>
</dbReference>
<dbReference type="PANTHER" id="PTHR43047">
    <property type="entry name" value="TWO-COMPONENT HISTIDINE PROTEIN KINASE"/>
    <property type="match status" value="1"/>
</dbReference>
<accession>B4EPI7</accession>
<keyword evidence="3" id="KW-0808">Transferase</keyword>
<evidence type="ECO:0000259" key="5">
    <source>
        <dbReference type="PROSITE" id="PS50109"/>
    </source>
</evidence>
<dbReference type="EC" id="2.7.13.3" evidence="2"/>
<dbReference type="RefSeq" id="WP_006490924.1">
    <property type="nucleotide sequence ID" value="NC_011002.1"/>
</dbReference>
<dbReference type="HOGENOM" id="CLU_000445_114_39_4"/>
<dbReference type="GO" id="GO:0000155">
    <property type="term" value="F:phosphorelay sensor kinase activity"/>
    <property type="evidence" value="ECO:0007669"/>
    <property type="project" value="TreeGrafter"/>
</dbReference>
<feature type="domain" description="Histidine kinase" evidence="5">
    <location>
        <begin position="228"/>
        <end position="442"/>
    </location>
</feature>
<dbReference type="eggNOG" id="COG4191">
    <property type="taxonomic scope" value="Bacteria"/>
</dbReference>
<evidence type="ECO:0000256" key="2">
    <source>
        <dbReference type="ARBA" id="ARBA00012438"/>
    </source>
</evidence>
<dbReference type="GO" id="GO:0005886">
    <property type="term" value="C:plasma membrane"/>
    <property type="evidence" value="ECO:0007669"/>
    <property type="project" value="TreeGrafter"/>
</dbReference>
<dbReference type="InterPro" id="IPR035965">
    <property type="entry name" value="PAS-like_dom_sf"/>
</dbReference>
<dbReference type="GO" id="GO:0009927">
    <property type="term" value="F:histidine phosphotransfer kinase activity"/>
    <property type="evidence" value="ECO:0007669"/>
    <property type="project" value="TreeGrafter"/>
</dbReference>
<sequence length="449" mass="49370">MQLHRRRTRTSFVVPMRHFRSSGFAPRANLSEHHVPMSTSAAPTIAPPDAPHPAESELFLSAPIPILIEDWSRVYRAVKELKMAGVSDIDRYFDEHPQAVARLRALHAFVAANDAVVQLFDAESKEHFLQHAEILLPADRLSNSAVLRAIYENRTACQGERTLVTFKGRRVPIVWRCSLPKHEDGYRRLHFYAFDVTEQKENSDRLAILRAEAARAARVSLFAEMSASILHEVSQPLSAVGSSAEAALRWLERDEPDVAEAAAAITQAARWARDATEICRKIRGFIGKAPAKCVDFAAADAVHAALFLIAPEAAARNVRVDSNIDADARLFADPVQVQQVLANLMMNGIQAIESGPSHARMLTVSARLSDAEVVFDVCDTGPGIEQQSIDRLFDPFFTSKYDGMGMGLTVARSIVDAHHGRIWARGEPGAGCCFSFALPAHPRTTDPAA</sequence>
<evidence type="ECO:0000313" key="6">
    <source>
        <dbReference type="EMBL" id="CAR57003.1"/>
    </source>
</evidence>
<evidence type="ECO:0000256" key="1">
    <source>
        <dbReference type="ARBA" id="ARBA00000085"/>
    </source>
</evidence>
<dbReference type="Gene3D" id="3.30.565.10">
    <property type="entry name" value="Histidine kinase-like ATPase, C-terminal domain"/>
    <property type="match status" value="1"/>
</dbReference>
<dbReference type="AlphaFoldDB" id="B4EPI7"/>
<keyword evidence="7" id="KW-1185">Reference proteome</keyword>
<dbReference type="Pfam" id="PF02518">
    <property type="entry name" value="HATPase_c"/>
    <property type="match status" value="1"/>
</dbReference>
<dbReference type="Gene3D" id="3.30.450.20">
    <property type="entry name" value="PAS domain"/>
    <property type="match status" value="1"/>
</dbReference>
<dbReference type="PRINTS" id="PR00344">
    <property type="entry name" value="BCTRLSENSOR"/>
</dbReference>
<dbReference type="Gene3D" id="1.10.287.130">
    <property type="match status" value="1"/>
</dbReference>
<name>B4EPI7_BURCJ</name>
<protein>
    <recommendedName>
        <fullName evidence="2">histidine kinase</fullName>
        <ecNumber evidence="2">2.7.13.3</ecNumber>
    </recommendedName>
</protein>
<organism evidence="6 7">
    <name type="scientific">Burkholderia cenocepacia (strain ATCC BAA-245 / DSM 16553 / LMG 16656 / NCTC 13227 / J2315 / CF5610)</name>
    <name type="common">Burkholderia cepacia (strain J2315)</name>
    <dbReference type="NCBI Taxonomy" id="216591"/>
    <lineage>
        <taxon>Bacteria</taxon>
        <taxon>Pseudomonadati</taxon>
        <taxon>Pseudomonadota</taxon>
        <taxon>Betaproteobacteria</taxon>
        <taxon>Burkholderiales</taxon>
        <taxon>Burkholderiaceae</taxon>
        <taxon>Burkholderia</taxon>
        <taxon>Burkholderia cepacia complex</taxon>
    </lineage>
</organism>
<proteinExistence type="predicted"/>
<dbReference type="InterPro" id="IPR036890">
    <property type="entry name" value="HATPase_C_sf"/>
</dbReference>
<reference evidence="6 7" key="1">
    <citation type="journal article" date="2009" name="J. Bacteriol.">
        <title>The genome of Burkholderia cenocepacia J2315, an epidemic pathogen of cystic fibrosis patients.</title>
        <authorList>
            <person name="Holden M.T."/>
            <person name="Seth-Smith H.M."/>
            <person name="Crossman L.C."/>
            <person name="Sebaihia M."/>
            <person name="Bentley S.D."/>
            <person name="Cerdeno-Tarraga A.M."/>
            <person name="Thomson N.R."/>
            <person name="Bason N."/>
            <person name="Quail M.A."/>
            <person name="Sharp S."/>
            <person name="Cherevach I."/>
            <person name="Churcher C."/>
            <person name="Goodhead I."/>
            <person name="Hauser H."/>
            <person name="Holroyd N."/>
            <person name="Mungall K."/>
            <person name="Scott P."/>
            <person name="Walker D."/>
            <person name="White B."/>
            <person name="Rose H."/>
            <person name="Iversen P."/>
            <person name="Mil-Homens D."/>
            <person name="Rocha E.P."/>
            <person name="Fialho A.M."/>
            <person name="Baldwin A."/>
            <person name="Dowson C."/>
            <person name="Barrell B.G."/>
            <person name="Govan J.R."/>
            <person name="Vandamme P."/>
            <person name="Hart C.A."/>
            <person name="Mahenthiralingam E."/>
            <person name="Parkhill J."/>
        </authorList>
    </citation>
    <scope>NUCLEOTIDE SEQUENCE [LARGE SCALE GENOMIC DNA]</scope>
    <source>
        <strain evidence="7">ATCC BAA-245 / DSM 16553 / LMG 16656 / NCTC 13227 / J2315 / CF5610</strain>
    </source>
</reference>
<dbReference type="InterPro" id="IPR005467">
    <property type="entry name" value="His_kinase_dom"/>
</dbReference>
<dbReference type="Proteomes" id="UP000001035">
    <property type="component" value="Chromosome 3"/>
</dbReference>
<comment type="catalytic activity">
    <reaction evidence="1">
        <text>ATP + protein L-histidine = ADP + protein N-phospho-L-histidine.</text>
        <dbReference type="EC" id="2.7.13.3"/>
    </reaction>
</comment>
<dbReference type="InterPro" id="IPR003594">
    <property type="entry name" value="HATPase_dom"/>
</dbReference>
<dbReference type="KEGG" id="bcj:BCAS0070"/>
<dbReference type="PROSITE" id="PS50109">
    <property type="entry name" value="HIS_KIN"/>
    <property type="match status" value="1"/>
</dbReference>